<protein>
    <submittedName>
        <fullName evidence="11">3-hydroxyacyl-CoA dehydrogenase NAD-binding</fullName>
    </submittedName>
</protein>
<feature type="domain" description="3-hydroxyacyl-CoA dehydrogenase C-terminal" evidence="9">
    <location>
        <begin position="207"/>
        <end position="306"/>
    </location>
</feature>
<dbReference type="Pfam" id="PF02737">
    <property type="entry name" value="3HCDH_N"/>
    <property type="match status" value="1"/>
</dbReference>
<dbReference type="eggNOG" id="COG1250">
    <property type="taxonomic scope" value="Bacteria"/>
</dbReference>
<dbReference type="InterPro" id="IPR029045">
    <property type="entry name" value="ClpP/crotonase-like_dom_sf"/>
</dbReference>
<dbReference type="STRING" id="383372.Rcas_1887"/>
<comment type="pathway">
    <text evidence="1">Lipid metabolism; fatty acid beta-oxidation.</text>
</comment>
<keyword evidence="5" id="KW-0560">Oxidoreductase</keyword>
<dbReference type="UniPathway" id="UPA00659"/>
<dbReference type="PANTHER" id="PTHR48075:SF7">
    <property type="entry name" value="3-HYDROXYACYL-COA DEHYDROGENASE-RELATED"/>
    <property type="match status" value="1"/>
</dbReference>
<dbReference type="HOGENOM" id="CLU_010448_0_0_0"/>
<keyword evidence="3" id="KW-0276">Fatty acid metabolism</keyword>
<comment type="catalytic activity">
    <reaction evidence="8">
        <text>a (3S)-3-hydroxyacyl-CoA + NAD(+) = a 3-oxoacyl-CoA + NADH + H(+)</text>
        <dbReference type="Rhea" id="RHEA:22432"/>
        <dbReference type="ChEBI" id="CHEBI:15378"/>
        <dbReference type="ChEBI" id="CHEBI:57318"/>
        <dbReference type="ChEBI" id="CHEBI:57540"/>
        <dbReference type="ChEBI" id="CHEBI:57945"/>
        <dbReference type="ChEBI" id="CHEBI:90726"/>
        <dbReference type="EC" id="1.1.1.35"/>
    </reaction>
</comment>
<dbReference type="Gene3D" id="1.10.1040.50">
    <property type="match status" value="1"/>
</dbReference>
<evidence type="ECO:0000256" key="1">
    <source>
        <dbReference type="ARBA" id="ARBA00005005"/>
    </source>
</evidence>
<dbReference type="RefSeq" id="WP_012120402.1">
    <property type="nucleotide sequence ID" value="NC_009767.1"/>
</dbReference>
<evidence type="ECO:0000313" key="12">
    <source>
        <dbReference type="Proteomes" id="UP000000263"/>
    </source>
</evidence>
<evidence type="ECO:0000256" key="7">
    <source>
        <dbReference type="ARBA" id="ARBA00023098"/>
    </source>
</evidence>
<keyword evidence="6" id="KW-0520">NAD</keyword>
<dbReference type="SUPFAM" id="SSF52096">
    <property type="entry name" value="ClpP/crotonase"/>
    <property type="match status" value="1"/>
</dbReference>
<accession>A7NKF7</accession>
<dbReference type="Pfam" id="PF00378">
    <property type="entry name" value="ECH_1"/>
    <property type="match status" value="1"/>
</dbReference>
<dbReference type="Proteomes" id="UP000000263">
    <property type="component" value="Chromosome"/>
</dbReference>
<dbReference type="Gene3D" id="3.90.226.10">
    <property type="entry name" value="2-enoyl-CoA Hydratase, Chain A, domain 1"/>
    <property type="match status" value="1"/>
</dbReference>
<organism evidence="11 12">
    <name type="scientific">Roseiflexus castenholzii (strain DSM 13941 / HLO8)</name>
    <dbReference type="NCBI Taxonomy" id="383372"/>
    <lineage>
        <taxon>Bacteria</taxon>
        <taxon>Bacillati</taxon>
        <taxon>Chloroflexota</taxon>
        <taxon>Chloroflexia</taxon>
        <taxon>Chloroflexales</taxon>
        <taxon>Roseiflexineae</taxon>
        <taxon>Roseiflexaceae</taxon>
        <taxon>Roseiflexus</taxon>
    </lineage>
</organism>
<dbReference type="InterPro" id="IPR006176">
    <property type="entry name" value="3-OHacyl-CoA_DH_NAD-bd"/>
</dbReference>
<keyword evidence="7" id="KW-0443">Lipid metabolism</keyword>
<evidence type="ECO:0000256" key="6">
    <source>
        <dbReference type="ARBA" id="ARBA00023027"/>
    </source>
</evidence>
<dbReference type="GO" id="GO:0070403">
    <property type="term" value="F:NAD+ binding"/>
    <property type="evidence" value="ECO:0007669"/>
    <property type="project" value="InterPro"/>
</dbReference>
<evidence type="ECO:0000259" key="10">
    <source>
        <dbReference type="Pfam" id="PF02737"/>
    </source>
</evidence>
<dbReference type="eggNOG" id="COG1024">
    <property type="taxonomic scope" value="Bacteria"/>
</dbReference>
<dbReference type="InterPro" id="IPR008927">
    <property type="entry name" value="6-PGluconate_DH-like_C_sf"/>
</dbReference>
<dbReference type="KEGG" id="rca:Rcas_1887"/>
<dbReference type="InterPro" id="IPR001753">
    <property type="entry name" value="Enoyl-CoA_hydra/iso"/>
</dbReference>
<proteinExistence type="inferred from homology"/>
<dbReference type="InterPro" id="IPR006108">
    <property type="entry name" value="3HC_DH_C"/>
</dbReference>
<reference evidence="11 12" key="1">
    <citation type="submission" date="2007-08" db="EMBL/GenBank/DDBJ databases">
        <title>Complete sequence of Roseiflexus castenholzii DSM 13941.</title>
        <authorList>
            <consortium name="US DOE Joint Genome Institute"/>
            <person name="Copeland A."/>
            <person name="Lucas S."/>
            <person name="Lapidus A."/>
            <person name="Barry K."/>
            <person name="Glavina del Rio T."/>
            <person name="Dalin E."/>
            <person name="Tice H."/>
            <person name="Pitluck S."/>
            <person name="Thompson L.S."/>
            <person name="Brettin T."/>
            <person name="Bruce D."/>
            <person name="Detter J.C."/>
            <person name="Han C."/>
            <person name="Tapia R."/>
            <person name="Schmutz J."/>
            <person name="Larimer F."/>
            <person name="Land M."/>
            <person name="Hauser L."/>
            <person name="Kyrpides N."/>
            <person name="Mikhailova N."/>
            <person name="Bryant D.A."/>
            <person name="Hanada S."/>
            <person name="Tsukatani Y."/>
            <person name="Richardson P."/>
        </authorList>
    </citation>
    <scope>NUCLEOTIDE SEQUENCE [LARGE SCALE GENOMIC DNA]</scope>
    <source>
        <strain evidence="12">DSM 13941 / HLO8</strain>
    </source>
</reference>
<keyword evidence="12" id="KW-1185">Reference proteome</keyword>
<evidence type="ECO:0000313" key="11">
    <source>
        <dbReference type="EMBL" id="ABU57977.1"/>
    </source>
</evidence>
<sequence length="807" mass="89220">MTQIKKVAVIGAGTMGGGIAAHCINAGLQVVLLDTVPSSLTPDEEQRGLTLASKEVRNRFVKAGLERIKNARPAALFDPQSIAKIVIGNVEDDLALIADADWIVEAIIEQLEPKRALMEKIEQVRKPGSIVSSNTSGIPIAAIAAGRSEDFRRHFLGTHFFNPPRYLYLLEVIPTPDTDPDVVATISRFADVTLGKGVVVCKDRPNFIGNRIFSYDIATTVGYALRNGYTVEEVDSLTGELIGRPKTATFRLLDLVGIDVMLHVQRNLYEALPDDEEREALKIAPEIEALAAKGWLGNKSGVGFYKEVKGASGREFWHLNLQTMEHEPPKKPRFDLVGKARKIENLPERLRFLIDNADTDRAGVFIRETMLRTLAYAARRIPEISDSIVDIDRAMRWGFSHQLGPFEVWDTLGVRKTAERMRERDIAIAPWVEEMLAKGGESFYQRDNGRVVGVWNPIESRYVEYTPPEGVLSLDDLRAQGREVARNHSASLIDLGDGVLCFEFHAKVNAIDPLITEMGWKALELLQEDRWVGMVIGNQSSDFCAGVNLGVVLMGVMGGKPEESAKFAKGTQDLFFHFRTCPKPIVAAPYGRVLGGGVEVCLAAARRVAAAETYMGLVELGVGLIPAWGGCKEFVRRHVSPHVKTPGADPLPYLQQAFETIAMAKVSELGAVQAKQLGYLMDDDRIVMNRERLVAEAKKEVLLMVAEGYTPVPPEGEPVYAIGRRGIAAVNAMVYGMRQGGYISDYDMTLARSLAYVMCGGDLTQPQWVTEQYFLDLEFEQASQLIQQPKTQERIMAILQTGKPLRN</sequence>
<evidence type="ECO:0000256" key="3">
    <source>
        <dbReference type="ARBA" id="ARBA00022832"/>
    </source>
</evidence>
<dbReference type="GO" id="GO:0006635">
    <property type="term" value="P:fatty acid beta-oxidation"/>
    <property type="evidence" value="ECO:0007669"/>
    <property type="project" value="UniProtKB-UniPathway"/>
</dbReference>
<dbReference type="SUPFAM" id="SSF51735">
    <property type="entry name" value="NAD(P)-binding Rossmann-fold domains"/>
    <property type="match status" value="1"/>
</dbReference>
<dbReference type="EMBL" id="CP000804">
    <property type="protein sequence ID" value="ABU57977.1"/>
    <property type="molecule type" value="Genomic_DNA"/>
</dbReference>
<keyword evidence="4" id="KW-0442">Lipid degradation</keyword>
<evidence type="ECO:0000256" key="8">
    <source>
        <dbReference type="ARBA" id="ARBA00049556"/>
    </source>
</evidence>
<evidence type="ECO:0000259" key="9">
    <source>
        <dbReference type="Pfam" id="PF00725"/>
    </source>
</evidence>
<comment type="similarity">
    <text evidence="2">Belongs to the 3-hydroxyacyl-CoA dehydrogenase family.</text>
</comment>
<dbReference type="AlphaFoldDB" id="A7NKF7"/>
<dbReference type="OrthoDB" id="9771883at2"/>
<name>A7NKF7_ROSCS</name>
<gene>
    <name evidence="11" type="ordered locus">Rcas_1887</name>
</gene>
<dbReference type="CDD" id="cd06558">
    <property type="entry name" value="crotonase-like"/>
    <property type="match status" value="1"/>
</dbReference>
<evidence type="ECO:0000256" key="4">
    <source>
        <dbReference type="ARBA" id="ARBA00022963"/>
    </source>
</evidence>
<dbReference type="Gene3D" id="3.40.50.720">
    <property type="entry name" value="NAD(P)-binding Rossmann-like Domain"/>
    <property type="match status" value="1"/>
</dbReference>
<dbReference type="InterPro" id="IPR036291">
    <property type="entry name" value="NAD(P)-bd_dom_sf"/>
</dbReference>
<dbReference type="GO" id="GO:0003857">
    <property type="term" value="F:(3S)-3-hydroxyacyl-CoA dehydrogenase (NAD+) activity"/>
    <property type="evidence" value="ECO:0007669"/>
    <property type="project" value="UniProtKB-EC"/>
</dbReference>
<evidence type="ECO:0000256" key="2">
    <source>
        <dbReference type="ARBA" id="ARBA00009463"/>
    </source>
</evidence>
<evidence type="ECO:0000256" key="5">
    <source>
        <dbReference type="ARBA" id="ARBA00023002"/>
    </source>
</evidence>
<dbReference type="SUPFAM" id="SSF48179">
    <property type="entry name" value="6-phosphogluconate dehydrogenase C-terminal domain-like"/>
    <property type="match status" value="2"/>
</dbReference>
<dbReference type="Pfam" id="PF00725">
    <property type="entry name" value="3HCDH"/>
    <property type="match status" value="1"/>
</dbReference>
<feature type="domain" description="3-hydroxyacyl-CoA dehydrogenase NAD binding" evidence="10">
    <location>
        <begin position="6"/>
        <end position="203"/>
    </location>
</feature>
<dbReference type="PANTHER" id="PTHR48075">
    <property type="entry name" value="3-HYDROXYACYL-COA DEHYDROGENASE FAMILY PROTEIN"/>
    <property type="match status" value="1"/>
</dbReference>